<accession>A0A517YTF1</accession>
<dbReference type="Gene3D" id="1.10.10.10">
    <property type="entry name" value="Winged helix-like DNA-binding domain superfamily/Winged helix DNA-binding domain"/>
    <property type="match status" value="1"/>
</dbReference>
<dbReference type="GO" id="GO:0003677">
    <property type="term" value="F:DNA binding"/>
    <property type="evidence" value="ECO:0007669"/>
    <property type="project" value="UniProtKB-KW"/>
</dbReference>
<proteinExistence type="inferred from homology"/>
<reference evidence="7 8" key="1">
    <citation type="submission" date="2019-02" db="EMBL/GenBank/DDBJ databases">
        <title>Deep-cultivation of Planctomycetes and their phenomic and genomic characterization uncovers novel biology.</title>
        <authorList>
            <person name="Wiegand S."/>
            <person name="Jogler M."/>
            <person name="Boedeker C."/>
            <person name="Pinto D."/>
            <person name="Vollmers J."/>
            <person name="Rivas-Marin E."/>
            <person name="Kohn T."/>
            <person name="Peeters S.H."/>
            <person name="Heuer A."/>
            <person name="Rast P."/>
            <person name="Oberbeckmann S."/>
            <person name="Bunk B."/>
            <person name="Jeske O."/>
            <person name="Meyerdierks A."/>
            <person name="Storesund J.E."/>
            <person name="Kallscheuer N."/>
            <person name="Luecker S."/>
            <person name="Lage O.M."/>
            <person name="Pohl T."/>
            <person name="Merkel B.J."/>
            <person name="Hornburger P."/>
            <person name="Mueller R.-W."/>
            <person name="Bruemmer F."/>
            <person name="Labrenz M."/>
            <person name="Spormann A.M."/>
            <person name="Op den Camp H."/>
            <person name="Overmann J."/>
            <person name="Amann R."/>
            <person name="Jetten M.S.M."/>
            <person name="Mascher T."/>
            <person name="Medema M.H."/>
            <person name="Devos D.P."/>
            <person name="Kaster A.-K."/>
            <person name="Ovreas L."/>
            <person name="Rohde M."/>
            <person name="Galperin M.Y."/>
            <person name="Jogler C."/>
        </authorList>
    </citation>
    <scope>NUCLEOTIDE SEQUENCE [LARGE SCALE GENOMIC DNA]</scope>
    <source>
        <strain evidence="7 8">KS4</strain>
    </source>
</reference>
<dbReference type="InterPro" id="IPR013325">
    <property type="entry name" value="RNA_pol_sigma_r2"/>
</dbReference>
<keyword evidence="4" id="KW-0238">DNA-binding</keyword>
<dbReference type="EMBL" id="CP036425">
    <property type="protein sequence ID" value="QDU33513.1"/>
    <property type="molecule type" value="Genomic_DNA"/>
</dbReference>
<dbReference type="InterPro" id="IPR013324">
    <property type="entry name" value="RNA_pol_sigma_r3/r4-like"/>
</dbReference>
<keyword evidence="8" id="KW-1185">Reference proteome</keyword>
<evidence type="ECO:0000256" key="3">
    <source>
        <dbReference type="ARBA" id="ARBA00023082"/>
    </source>
</evidence>
<keyword evidence="2" id="KW-0805">Transcription regulation</keyword>
<dbReference type="PANTHER" id="PTHR43133">
    <property type="entry name" value="RNA POLYMERASE ECF-TYPE SIGMA FACTO"/>
    <property type="match status" value="1"/>
</dbReference>
<dbReference type="Pfam" id="PF04542">
    <property type="entry name" value="Sigma70_r2"/>
    <property type="match status" value="1"/>
</dbReference>
<dbReference type="AlphaFoldDB" id="A0A517YTF1"/>
<evidence type="ECO:0000256" key="5">
    <source>
        <dbReference type="ARBA" id="ARBA00023163"/>
    </source>
</evidence>
<evidence type="ECO:0000256" key="1">
    <source>
        <dbReference type="ARBA" id="ARBA00010641"/>
    </source>
</evidence>
<dbReference type="Proteomes" id="UP000317369">
    <property type="component" value="Chromosome"/>
</dbReference>
<dbReference type="OrthoDB" id="290588at2"/>
<dbReference type="InterPro" id="IPR007627">
    <property type="entry name" value="RNA_pol_sigma70_r2"/>
</dbReference>
<dbReference type="InterPro" id="IPR029062">
    <property type="entry name" value="Class_I_gatase-like"/>
</dbReference>
<evidence type="ECO:0000313" key="7">
    <source>
        <dbReference type="EMBL" id="QDU33513.1"/>
    </source>
</evidence>
<dbReference type="InterPro" id="IPR036388">
    <property type="entry name" value="WH-like_DNA-bd_sf"/>
</dbReference>
<feature type="domain" description="RNA polymerase sigma-70 region 2" evidence="6">
    <location>
        <begin position="24"/>
        <end position="87"/>
    </location>
</feature>
<dbReference type="GO" id="GO:0016987">
    <property type="term" value="F:sigma factor activity"/>
    <property type="evidence" value="ECO:0007669"/>
    <property type="project" value="UniProtKB-KW"/>
</dbReference>
<dbReference type="KEGG" id="pcor:KS4_15630"/>
<dbReference type="GO" id="GO:0006352">
    <property type="term" value="P:DNA-templated transcription initiation"/>
    <property type="evidence" value="ECO:0007669"/>
    <property type="project" value="InterPro"/>
</dbReference>
<gene>
    <name evidence="7" type="primary">sigW_3</name>
    <name evidence="7" type="ORF">KS4_15630</name>
</gene>
<keyword evidence="5" id="KW-0804">Transcription</keyword>
<dbReference type="SUPFAM" id="SSF52317">
    <property type="entry name" value="Class I glutamine amidotransferase-like"/>
    <property type="match status" value="1"/>
</dbReference>
<evidence type="ECO:0000313" key="8">
    <source>
        <dbReference type="Proteomes" id="UP000317369"/>
    </source>
</evidence>
<dbReference type="InterPro" id="IPR039425">
    <property type="entry name" value="RNA_pol_sigma-70-like"/>
</dbReference>
<dbReference type="Gene3D" id="3.40.50.880">
    <property type="match status" value="1"/>
</dbReference>
<dbReference type="RefSeq" id="WP_145076610.1">
    <property type="nucleotide sequence ID" value="NZ_CP036425.1"/>
</dbReference>
<sequence length="491" mass="55960">MQERLQELINRYIHAMDENTFAELVNEVTPFIYSVCRKYAQDNSDTDDAVQEVLIKFANNILNINNNHLAWLARTARNTTISINRHQQSQRLRREARATLPEYTIPWESLYYRLDQALNNLTQEHQFYIIQHHFQHTPLYEIANTMHISRATASRRLAAAQHQLRTTFIDLGLDTFEDLCNDHLFVTAIANYTPQHTPVPNSFEIESLTAHNNQSTPLRIGVFISHQSFFKKNRNGNHSLMRFQIVNLRSFEHPNVRIVGLIEPRTIEYGPIESTLREYAFNAGYMDATDTEALKTLDVITLGYNSVLATSVIDAIHEAVKSGVGLLNEGHAGVIFPGLHHPKIQQLLLSDTYLGYHHTHPYRCHIPTQSCVKHSHKIIPGLSKGTELPIPGCGPVFIPKANAKILIEDIQPVRPSPASQYVEHPTPIKKPVLLTGHLGSGRIIINTSFYFHSIGEHPKFRGGNNNFIRQMLNWLAEPRIKQKQSLLTAHQ</sequence>
<organism evidence="7 8">
    <name type="scientific">Poriferisphaera corsica</name>
    <dbReference type="NCBI Taxonomy" id="2528020"/>
    <lineage>
        <taxon>Bacteria</taxon>
        <taxon>Pseudomonadati</taxon>
        <taxon>Planctomycetota</taxon>
        <taxon>Phycisphaerae</taxon>
        <taxon>Phycisphaerales</taxon>
        <taxon>Phycisphaeraceae</taxon>
        <taxon>Poriferisphaera</taxon>
    </lineage>
</organism>
<dbReference type="SUPFAM" id="SSF88946">
    <property type="entry name" value="Sigma2 domain of RNA polymerase sigma factors"/>
    <property type="match status" value="1"/>
</dbReference>
<comment type="similarity">
    <text evidence="1">Belongs to the sigma-70 factor family. ECF subfamily.</text>
</comment>
<evidence type="ECO:0000259" key="6">
    <source>
        <dbReference type="Pfam" id="PF04542"/>
    </source>
</evidence>
<protein>
    <submittedName>
        <fullName evidence="7">ECF RNA polymerase sigma factor SigW</fullName>
    </submittedName>
</protein>
<dbReference type="SUPFAM" id="SSF88659">
    <property type="entry name" value="Sigma3 and sigma4 domains of RNA polymerase sigma factors"/>
    <property type="match status" value="1"/>
</dbReference>
<keyword evidence="3" id="KW-0731">Sigma factor</keyword>
<evidence type="ECO:0000256" key="4">
    <source>
        <dbReference type="ARBA" id="ARBA00023125"/>
    </source>
</evidence>
<evidence type="ECO:0000256" key="2">
    <source>
        <dbReference type="ARBA" id="ARBA00023015"/>
    </source>
</evidence>
<name>A0A517YTF1_9BACT</name>
<dbReference type="NCBIfam" id="TIGR02937">
    <property type="entry name" value="sigma70-ECF"/>
    <property type="match status" value="1"/>
</dbReference>
<dbReference type="InterPro" id="IPR014284">
    <property type="entry name" value="RNA_pol_sigma-70_dom"/>
</dbReference>
<dbReference type="Gene3D" id="1.10.1740.10">
    <property type="match status" value="1"/>
</dbReference>
<dbReference type="PANTHER" id="PTHR43133:SF8">
    <property type="entry name" value="RNA POLYMERASE SIGMA FACTOR HI_1459-RELATED"/>
    <property type="match status" value="1"/>
</dbReference>